<evidence type="ECO:0000256" key="1">
    <source>
        <dbReference type="ARBA" id="ARBA00000085"/>
    </source>
</evidence>
<evidence type="ECO:0000259" key="9">
    <source>
        <dbReference type="PROSITE" id="PS50109"/>
    </source>
</evidence>
<dbReference type="RefSeq" id="WP_248356179.1">
    <property type="nucleotide sequence ID" value="NZ_AP025591.1"/>
</dbReference>
<dbReference type="InterPro" id="IPR036097">
    <property type="entry name" value="HisK_dim/P_sf"/>
</dbReference>
<dbReference type="Pfam" id="PF00512">
    <property type="entry name" value="HisKA"/>
    <property type="match status" value="1"/>
</dbReference>
<dbReference type="CDD" id="cd00082">
    <property type="entry name" value="HisKA"/>
    <property type="match status" value="1"/>
</dbReference>
<name>A0ABN6N302_9BACT</name>
<dbReference type="InterPro" id="IPR003661">
    <property type="entry name" value="HisK_dim/P_dom"/>
</dbReference>
<dbReference type="SMART" id="SM00388">
    <property type="entry name" value="HisKA"/>
    <property type="match status" value="1"/>
</dbReference>
<comment type="catalytic activity">
    <reaction evidence="1">
        <text>ATP + protein L-histidine = ADP + protein N-phospho-L-histidine.</text>
        <dbReference type="EC" id="2.7.13.3"/>
    </reaction>
</comment>
<dbReference type="PROSITE" id="PS50109">
    <property type="entry name" value="HIS_KIN"/>
    <property type="match status" value="1"/>
</dbReference>
<evidence type="ECO:0000256" key="2">
    <source>
        <dbReference type="ARBA" id="ARBA00012438"/>
    </source>
</evidence>
<keyword evidence="11" id="KW-1185">Reference proteome</keyword>
<evidence type="ECO:0000256" key="5">
    <source>
        <dbReference type="ARBA" id="ARBA00022741"/>
    </source>
</evidence>
<dbReference type="Gene3D" id="3.30.565.10">
    <property type="entry name" value="Histidine kinase-like ATPase, C-terminal domain"/>
    <property type="match status" value="1"/>
</dbReference>
<organism evidence="10 11">
    <name type="scientific">Anaeromyxobacter oryzae</name>
    <dbReference type="NCBI Taxonomy" id="2918170"/>
    <lineage>
        <taxon>Bacteria</taxon>
        <taxon>Pseudomonadati</taxon>
        <taxon>Myxococcota</taxon>
        <taxon>Myxococcia</taxon>
        <taxon>Myxococcales</taxon>
        <taxon>Cystobacterineae</taxon>
        <taxon>Anaeromyxobacteraceae</taxon>
        <taxon>Anaeromyxobacter</taxon>
    </lineage>
</organism>
<gene>
    <name evidence="10" type="ORF">AMOR_54010</name>
</gene>
<evidence type="ECO:0000313" key="10">
    <source>
        <dbReference type="EMBL" id="BDG06405.1"/>
    </source>
</evidence>
<keyword evidence="3" id="KW-0597">Phosphoprotein</keyword>
<proteinExistence type="predicted"/>
<dbReference type="InterPro" id="IPR005467">
    <property type="entry name" value="His_kinase_dom"/>
</dbReference>
<dbReference type="PANTHER" id="PTHR43065">
    <property type="entry name" value="SENSOR HISTIDINE KINASE"/>
    <property type="match status" value="1"/>
</dbReference>
<sequence length="305" mass="32030">MHTFTSGAAFIDRSGEIVAADPGFVTDLGLRPDDLSGALRARAETSAELRALLSSDGRTIAQIPGAGGEPVELERVPAGAGALLVTRSPRSAEWLEHAIRSQGLTRLAAGLAHDIKNPLNAMALQLALLTDKLSTAGDATAASASHLGALREQIGRVNEVVRRFLDVTDPSAPLGYTDLGALLADTASLFGHDARRRRIELIVEAPRGTVRTRCDPARVGRIVLGLVAQAMTETPEGGRLSVRAETLGEHATVRIEHVAGDPDPETGYYSEVIAAAVESLGGEVTGGRTGGTVHVILRLPRNERS</sequence>
<feature type="domain" description="Histidine kinase" evidence="9">
    <location>
        <begin position="110"/>
        <end position="303"/>
    </location>
</feature>
<evidence type="ECO:0000313" key="11">
    <source>
        <dbReference type="Proteomes" id="UP001162891"/>
    </source>
</evidence>
<evidence type="ECO:0000256" key="4">
    <source>
        <dbReference type="ARBA" id="ARBA00022679"/>
    </source>
</evidence>
<keyword evidence="4" id="KW-0808">Transferase</keyword>
<dbReference type="InterPro" id="IPR036890">
    <property type="entry name" value="HATPase_C_sf"/>
</dbReference>
<keyword evidence="5" id="KW-0547">Nucleotide-binding</keyword>
<keyword evidence="7" id="KW-0067">ATP-binding</keyword>
<dbReference type="PANTHER" id="PTHR43065:SF10">
    <property type="entry name" value="PEROXIDE STRESS-ACTIVATED HISTIDINE KINASE MAK3"/>
    <property type="match status" value="1"/>
</dbReference>
<dbReference type="EMBL" id="AP025591">
    <property type="protein sequence ID" value="BDG06405.1"/>
    <property type="molecule type" value="Genomic_DNA"/>
</dbReference>
<dbReference type="Gene3D" id="1.10.287.130">
    <property type="match status" value="1"/>
</dbReference>
<keyword evidence="6" id="KW-0418">Kinase</keyword>
<dbReference type="SUPFAM" id="SSF47384">
    <property type="entry name" value="Homodimeric domain of signal transducing histidine kinase"/>
    <property type="match status" value="1"/>
</dbReference>
<dbReference type="Proteomes" id="UP001162891">
    <property type="component" value="Chromosome"/>
</dbReference>
<evidence type="ECO:0000256" key="3">
    <source>
        <dbReference type="ARBA" id="ARBA00022553"/>
    </source>
</evidence>
<protein>
    <recommendedName>
        <fullName evidence="2">histidine kinase</fullName>
        <ecNumber evidence="2">2.7.13.3</ecNumber>
    </recommendedName>
</protein>
<evidence type="ECO:0000256" key="7">
    <source>
        <dbReference type="ARBA" id="ARBA00022840"/>
    </source>
</evidence>
<keyword evidence="8" id="KW-0902">Two-component regulatory system</keyword>
<reference evidence="11" key="1">
    <citation type="journal article" date="2022" name="Int. J. Syst. Evol. Microbiol.">
        <title>Anaeromyxobacter oryzae sp. nov., Anaeromyxobacter diazotrophicus sp. nov. and Anaeromyxobacter paludicola sp. nov., isolated from paddy soils.</title>
        <authorList>
            <person name="Itoh H."/>
            <person name="Xu Z."/>
            <person name="Mise K."/>
            <person name="Masuda Y."/>
            <person name="Ushijima N."/>
            <person name="Hayakawa C."/>
            <person name="Shiratori Y."/>
            <person name="Senoo K."/>
        </authorList>
    </citation>
    <scope>NUCLEOTIDE SEQUENCE [LARGE SCALE GENOMIC DNA]</scope>
    <source>
        <strain evidence="11">Red232</strain>
    </source>
</reference>
<evidence type="ECO:0000256" key="8">
    <source>
        <dbReference type="ARBA" id="ARBA00023012"/>
    </source>
</evidence>
<dbReference type="SUPFAM" id="SSF55874">
    <property type="entry name" value="ATPase domain of HSP90 chaperone/DNA topoisomerase II/histidine kinase"/>
    <property type="match status" value="1"/>
</dbReference>
<evidence type="ECO:0000256" key="6">
    <source>
        <dbReference type="ARBA" id="ARBA00022777"/>
    </source>
</evidence>
<dbReference type="EC" id="2.7.13.3" evidence="2"/>
<accession>A0ABN6N302</accession>